<feature type="binding site" evidence="7">
    <location>
        <position position="76"/>
    </location>
    <ligand>
        <name>Zn(2+)</name>
        <dbReference type="ChEBI" id="CHEBI:29105"/>
        <label>1</label>
    </ligand>
</feature>
<dbReference type="Pfam" id="PF01261">
    <property type="entry name" value="AP_endonuc_2"/>
    <property type="match status" value="1"/>
</dbReference>
<dbReference type="KEGG" id="ttr:Tter_1685"/>
<keyword evidence="2 7" id="KW-0479">Metal-binding</keyword>
<evidence type="ECO:0000256" key="1">
    <source>
        <dbReference type="ARBA" id="ARBA00005340"/>
    </source>
</evidence>
<feature type="binding site" evidence="7">
    <location>
        <position position="235"/>
    </location>
    <ligand>
        <name>Zn(2+)</name>
        <dbReference type="ChEBI" id="CHEBI:29105"/>
        <label>3</label>
    </ligand>
</feature>
<evidence type="ECO:0000256" key="2">
    <source>
        <dbReference type="ARBA" id="ARBA00022723"/>
    </source>
</evidence>
<keyword evidence="3 7" id="KW-0227">DNA damage</keyword>
<keyword evidence="7" id="KW-0540">Nuclease</keyword>
<dbReference type="GO" id="GO:0008081">
    <property type="term" value="F:phosphoric diester hydrolase activity"/>
    <property type="evidence" value="ECO:0007669"/>
    <property type="project" value="TreeGrafter"/>
</dbReference>
<evidence type="ECO:0000313" key="10">
    <source>
        <dbReference type="Proteomes" id="UP000000323"/>
    </source>
</evidence>
<feature type="binding site" evidence="7">
    <location>
        <position position="267"/>
    </location>
    <ligand>
        <name>Zn(2+)</name>
        <dbReference type="ChEBI" id="CHEBI:29105"/>
        <label>2</label>
    </ligand>
</feature>
<dbReference type="Gene3D" id="3.20.20.150">
    <property type="entry name" value="Divalent-metal-dependent TIM barrel enzymes"/>
    <property type="match status" value="1"/>
</dbReference>
<evidence type="ECO:0000256" key="5">
    <source>
        <dbReference type="ARBA" id="ARBA00022833"/>
    </source>
</evidence>
<dbReference type="NCBIfam" id="TIGR00587">
    <property type="entry name" value="nfo"/>
    <property type="match status" value="1"/>
</dbReference>
<feature type="domain" description="Xylose isomerase-like TIM barrel" evidence="8">
    <location>
        <begin position="29"/>
        <end position="287"/>
    </location>
</feature>
<dbReference type="InterPro" id="IPR001719">
    <property type="entry name" value="AP_endonuc_2"/>
</dbReference>
<dbReference type="SUPFAM" id="SSF51658">
    <property type="entry name" value="Xylose isomerase-like"/>
    <property type="match status" value="1"/>
</dbReference>
<dbReference type="FunFam" id="3.20.20.150:FF:000001">
    <property type="entry name" value="Probable endonuclease 4"/>
    <property type="match status" value="1"/>
</dbReference>
<dbReference type="HOGENOM" id="CLU_025885_0_1_0"/>
<comment type="similarity">
    <text evidence="1 7">Belongs to the AP endonuclease 2 family.</text>
</comment>
<evidence type="ECO:0000256" key="3">
    <source>
        <dbReference type="ARBA" id="ARBA00022763"/>
    </source>
</evidence>
<feature type="binding site" evidence="7">
    <location>
        <position position="151"/>
    </location>
    <ligand>
        <name>Zn(2+)</name>
        <dbReference type="ChEBI" id="CHEBI:29105"/>
        <label>1</label>
    </ligand>
</feature>
<dbReference type="EC" id="3.1.21.2" evidence="7"/>
<keyword evidence="7 9" id="KW-0255">Endonuclease</keyword>
<dbReference type="GO" id="GO:0008270">
    <property type="term" value="F:zinc ion binding"/>
    <property type="evidence" value="ECO:0007669"/>
    <property type="project" value="UniProtKB-UniRule"/>
</dbReference>
<dbReference type="GO" id="GO:0003677">
    <property type="term" value="F:DNA binding"/>
    <property type="evidence" value="ECO:0007669"/>
    <property type="project" value="InterPro"/>
</dbReference>
<dbReference type="AlphaFoldDB" id="D1CCS6"/>
<comment type="cofactor">
    <cofactor evidence="7">
        <name>Zn(2+)</name>
        <dbReference type="ChEBI" id="CHEBI:29105"/>
    </cofactor>
    <text evidence="7">Binds 3 Zn(2+) ions.</text>
</comment>
<dbReference type="InterPro" id="IPR018246">
    <property type="entry name" value="AP_endonuc_F2_Zn_BS"/>
</dbReference>
<evidence type="ECO:0000259" key="8">
    <source>
        <dbReference type="Pfam" id="PF01261"/>
    </source>
</evidence>
<dbReference type="STRING" id="525904.Tter_1685"/>
<keyword evidence="6 7" id="KW-0234">DNA repair</keyword>
<dbReference type="RefSeq" id="WP_012875625.1">
    <property type="nucleotide sequence ID" value="NC_013525.1"/>
</dbReference>
<dbReference type="PROSITE" id="PS51432">
    <property type="entry name" value="AP_NUCLEASE_F2_4"/>
    <property type="match status" value="1"/>
</dbReference>
<feature type="binding site" evidence="7">
    <location>
        <position position="185"/>
    </location>
    <ligand>
        <name>Zn(2+)</name>
        <dbReference type="ChEBI" id="CHEBI:29105"/>
        <label>2</label>
    </ligand>
</feature>
<feature type="binding site" evidence="7">
    <location>
        <position position="116"/>
    </location>
    <ligand>
        <name>Zn(2+)</name>
        <dbReference type="ChEBI" id="CHEBI:29105"/>
        <label>1</label>
    </ligand>
</feature>
<feature type="binding site" evidence="7">
    <location>
        <position position="237"/>
    </location>
    <ligand>
        <name>Zn(2+)</name>
        <dbReference type="ChEBI" id="CHEBI:29105"/>
        <label>3</label>
    </ligand>
</feature>
<keyword evidence="5 7" id="KW-0862">Zinc</keyword>
<proteinExistence type="inferred from homology"/>
<feature type="binding site" evidence="7">
    <location>
        <position position="151"/>
    </location>
    <ligand>
        <name>Zn(2+)</name>
        <dbReference type="ChEBI" id="CHEBI:29105"/>
        <label>2</label>
    </ligand>
</feature>
<dbReference type="HAMAP" id="MF_00152">
    <property type="entry name" value="Nfo"/>
    <property type="match status" value="1"/>
</dbReference>
<dbReference type="InterPro" id="IPR036237">
    <property type="entry name" value="Xyl_isomerase-like_sf"/>
</dbReference>
<feature type="binding site" evidence="7">
    <location>
        <position position="188"/>
    </location>
    <ligand>
        <name>Zn(2+)</name>
        <dbReference type="ChEBI" id="CHEBI:29105"/>
        <label>3</label>
    </ligand>
</feature>
<dbReference type="CDD" id="cd00019">
    <property type="entry name" value="AP2Ec"/>
    <property type="match status" value="1"/>
</dbReference>
<dbReference type="eggNOG" id="COG0648">
    <property type="taxonomic scope" value="Bacteria"/>
</dbReference>
<dbReference type="Proteomes" id="UP000000323">
    <property type="component" value="Chromosome 1"/>
</dbReference>
<gene>
    <name evidence="7" type="primary">nfo</name>
    <name evidence="9" type="ordered locus">Tter_1685</name>
</gene>
<dbReference type="GO" id="GO:0006284">
    <property type="term" value="P:base-excision repair"/>
    <property type="evidence" value="ECO:0007669"/>
    <property type="project" value="TreeGrafter"/>
</dbReference>
<evidence type="ECO:0000256" key="7">
    <source>
        <dbReference type="HAMAP-Rule" id="MF_00152"/>
    </source>
</evidence>
<organism evidence="9 10">
    <name type="scientific">Thermobaculum terrenum (strain ATCC BAA-798 / CCMEE 7001 / YNP1)</name>
    <dbReference type="NCBI Taxonomy" id="525904"/>
    <lineage>
        <taxon>Bacteria</taxon>
        <taxon>Bacillati</taxon>
        <taxon>Chloroflexota</taxon>
        <taxon>Chloroflexia</taxon>
        <taxon>Candidatus Thermobaculales</taxon>
        <taxon>Candidatus Thermobaculaceae</taxon>
        <taxon>Thermobaculum</taxon>
    </lineage>
</organism>
<dbReference type="PANTHER" id="PTHR21445">
    <property type="entry name" value="ENDONUCLEASE IV ENDODEOXYRIBONUCLEASE IV"/>
    <property type="match status" value="1"/>
</dbReference>
<evidence type="ECO:0000313" key="9">
    <source>
        <dbReference type="EMBL" id="ACZ42591.1"/>
    </source>
</evidence>
<keyword evidence="10" id="KW-1185">Reference proteome</keyword>
<comment type="function">
    <text evidence="7">Endonuclease IV plays a role in DNA repair. It cleaves phosphodiester bonds at apurinic or apyrimidinic (AP) sites, generating a 3'-hydroxyl group and a 5'-terminal sugar phosphate.</text>
</comment>
<dbReference type="PANTHER" id="PTHR21445:SF0">
    <property type="entry name" value="APURINIC-APYRIMIDINIC ENDONUCLEASE"/>
    <property type="match status" value="1"/>
</dbReference>
<evidence type="ECO:0000256" key="6">
    <source>
        <dbReference type="ARBA" id="ARBA00023204"/>
    </source>
</evidence>
<feature type="binding site" evidence="7">
    <location>
        <position position="222"/>
    </location>
    <ligand>
        <name>Zn(2+)</name>
        <dbReference type="ChEBI" id="CHEBI:29105"/>
        <label>2</label>
    </ligand>
</feature>
<protein>
    <recommendedName>
        <fullName evidence="7">Probable endonuclease 4</fullName>
        <ecNumber evidence="7">3.1.21.2</ecNumber>
    </recommendedName>
    <alternativeName>
        <fullName evidence="7">Endodeoxyribonuclease IV</fullName>
    </alternativeName>
    <alternativeName>
        <fullName evidence="7">Endonuclease IV</fullName>
    </alternativeName>
</protein>
<dbReference type="InterPro" id="IPR013022">
    <property type="entry name" value="Xyl_isomerase-like_TIM-brl"/>
</dbReference>
<keyword evidence="4 7" id="KW-0378">Hydrolase</keyword>
<dbReference type="OrthoDB" id="9805666at2"/>
<sequence>MNEKNKTIQEPLIGAHVGIGGGLSKAIPRALEIGANCIQIFVSAPQQWREPAHPDEEVQLFIDAYNQSNFRAIFLHAIYLLNPAAPNTELREKSISSIISYLHWGKRLGAQGVVIHLGSSSGTTREEAEKNLVNSVKTALDNTDEVPVLLETSAGTKNSLGSTFDDLARILYKIGDTKRAAICLDTAHIWAAGYDLSSEDAVNQTFEEFDQKIGLDKLKLIHANDTNVRIGGGRDRHENIGEGIIGERGWKALLTNPGIRFKPWILETPQIADKNSGAEQIKKLRQWWEGKDDIGN</sequence>
<evidence type="ECO:0000256" key="4">
    <source>
        <dbReference type="ARBA" id="ARBA00022801"/>
    </source>
</evidence>
<dbReference type="GO" id="GO:0008833">
    <property type="term" value="F:deoxyribonuclease IV (phage-T4-induced) activity"/>
    <property type="evidence" value="ECO:0007669"/>
    <property type="project" value="UniProtKB-UniRule"/>
</dbReference>
<name>D1CCS6_THET1</name>
<accession>D1CCS6</accession>
<dbReference type="GO" id="GO:0003906">
    <property type="term" value="F:DNA-(apurinic or apyrimidinic site) endonuclease activity"/>
    <property type="evidence" value="ECO:0007669"/>
    <property type="project" value="TreeGrafter"/>
</dbReference>
<reference evidence="10" key="1">
    <citation type="journal article" date="2010" name="Stand. Genomic Sci.">
        <title>Complete genome sequence of 'Thermobaculum terrenum' type strain (YNP1).</title>
        <authorList>
            <person name="Kiss H."/>
            <person name="Cleland D."/>
            <person name="Lapidus A."/>
            <person name="Lucas S."/>
            <person name="Glavina Del Rio T."/>
            <person name="Nolan M."/>
            <person name="Tice H."/>
            <person name="Han C."/>
            <person name="Goodwin L."/>
            <person name="Pitluck S."/>
            <person name="Liolios K."/>
            <person name="Ivanova N."/>
            <person name="Mavromatis K."/>
            <person name="Ovchinnikova G."/>
            <person name="Pati A."/>
            <person name="Chen A."/>
            <person name="Palaniappan K."/>
            <person name="Land M."/>
            <person name="Hauser L."/>
            <person name="Chang Y."/>
            <person name="Jeffries C."/>
            <person name="Lu M."/>
            <person name="Brettin T."/>
            <person name="Detter J."/>
            <person name="Goker M."/>
            <person name="Tindall B."/>
            <person name="Beck B."/>
            <person name="McDermott T."/>
            <person name="Woyke T."/>
            <person name="Bristow J."/>
            <person name="Eisen J."/>
            <person name="Markowitz V."/>
            <person name="Hugenholtz P."/>
            <person name="Kyrpides N."/>
            <person name="Klenk H."/>
            <person name="Cheng J."/>
        </authorList>
    </citation>
    <scope>NUCLEOTIDE SEQUENCE [LARGE SCALE GENOMIC DNA]</scope>
    <source>
        <strain evidence="10">ATCC BAA-798 / YNP1</strain>
    </source>
</reference>
<dbReference type="PROSITE" id="PS00729">
    <property type="entry name" value="AP_NUCLEASE_F2_1"/>
    <property type="match status" value="1"/>
</dbReference>
<comment type="catalytic activity">
    <reaction evidence="7">
        <text>Endonucleolytic cleavage to 5'-phosphooligonucleotide end-products.</text>
        <dbReference type="EC" id="3.1.21.2"/>
    </reaction>
</comment>
<dbReference type="EMBL" id="CP001825">
    <property type="protein sequence ID" value="ACZ42591.1"/>
    <property type="molecule type" value="Genomic_DNA"/>
</dbReference>
<dbReference type="SMART" id="SM00518">
    <property type="entry name" value="AP2Ec"/>
    <property type="match status" value="1"/>
</dbReference>